<reference evidence="6" key="1">
    <citation type="submission" date="2024-03" db="EMBL/GenBank/DDBJ databases">
        <title>WGS assembly of Saponaria officinalis var. Norfolk2.</title>
        <authorList>
            <person name="Jenkins J."/>
            <person name="Shu S."/>
            <person name="Grimwood J."/>
            <person name="Barry K."/>
            <person name="Goodstein D."/>
            <person name="Schmutz J."/>
            <person name="Leebens-Mack J."/>
            <person name="Osbourn A."/>
        </authorList>
    </citation>
    <scope>NUCLEOTIDE SEQUENCE [LARGE SCALE GENOMIC DNA]</scope>
    <source>
        <strain evidence="6">JIC</strain>
    </source>
</reference>
<dbReference type="InterPro" id="IPR041469">
    <property type="entry name" value="Subtilisin-like_FN3"/>
</dbReference>
<sequence>MCAPGEMIVPLSSPMKAVGENGEERSSMCSLVSGTSFSTALVAGAMAFLKSIHPDWSPAALTSSVMTTADPVKIMCDADMLGIGSGVLNVDKARNPGLVYDIEPLEHIQYLHARKFDFNHLSAKYYATLIDIAKKDKTTIHPRDMNLPILGAAFLEHEKNWTFKRRSKNVGVPSSTYVCHVEKVDGLEIIPQPCELTFENLNEVNGYELQVSVVDWTKGRTYGFRTHVEWRCGNYVVRSPIVILRSSLIKPPEKIKKT</sequence>
<accession>A0AAW1MP12</accession>
<evidence type="ECO:0000313" key="7">
    <source>
        <dbReference type="Proteomes" id="UP001443914"/>
    </source>
</evidence>
<dbReference type="SUPFAM" id="SSF52743">
    <property type="entry name" value="Subtilisin-like"/>
    <property type="match status" value="1"/>
</dbReference>
<dbReference type="Gene3D" id="3.40.50.200">
    <property type="entry name" value="Peptidase S8/S53 domain"/>
    <property type="match status" value="1"/>
</dbReference>
<dbReference type="GO" id="GO:0006508">
    <property type="term" value="P:proteolysis"/>
    <property type="evidence" value="ECO:0007669"/>
    <property type="project" value="InterPro"/>
</dbReference>
<dbReference type="AlphaFoldDB" id="A0AAW1MP12"/>
<protein>
    <recommendedName>
        <fullName evidence="8">Peptidase S8/S53 domain-containing protein</fullName>
    </recommendedName>
</protein>
<dbReference type="Pfam" id="PF00082">
    <property type="entry name" value="Peptidase_S8"/>
    <property type="match status" value="1"/>
</dbReference>
<comment type="caution">
    <text evidence="6">The sequence shown here is derived from an EMBL/GenBank/DDBJ whole genome shotgun (WGS) entry which is preliminary data.</text>
</comment>
<name>A0AAW1MP12_SAPOF</name>
<organism evidence="6 7">
    <name type="scientific">Saponaria officinalis</name>
    <name type="common">Common soapwort</name>
    <name type="synonym">Lychnis saponaria</name>
    <dbReference type="NCBI Taxonomy" id="3572"/>
    <lineage>
        <taxon>Eukaryota</taxon>
        <taxon>Viridiplantae</taxon>
        <taxon>Streptophyta</taxon>
        <taxon>Embryophyta</taxon>
        <taxon>Tracheophyta</taxon>
        <taxon>Spermatophyta</taxon>
        <taxon>Magnoliopsida</taxon>
        <taxon>eudicotyledons</taxon>
        <taxon>Gunneridae</taxon>
        <taxon>Pentapetalae</taxon>
        <taxon>Caryophyllales</taxon>
        <taxon>Caryophyllaceae</taxon>
        <taxon>Caryophylleae</taxon>
        <taxon>Saponaria</taxon>
    </lineage>
</organism>
<dbReference type="PANTHER" id="PTHR10795">
    <property type="entry name" value="PROPROTEIN CONVERTASE SUBTILISIN/KEXIN"/>
    <property type="match status" value="1"/>
</dbReference>
<dbReference type="Pfam" id="PF17766">
    <property type="entry name" value="fn3_6"/>
    <property type="match status" value="1"/>
</dbReference>
<evidence type="ECO:0000256" key="3">
    <source>
        <dbReference type="PROSITE-ProRule" id="PRU01240"/>
    </source>
</evidence>
<dbReference type="GO" id="GO:0004252">
    <property type="term" value="F:serine-type endopeptidase activity"/>
    <property type="evidence" value="ECO:0007669"/>
    <property type="project" value="InterPro"/>
</dbReference>
<feature type="domain" description="Peptidase S8/S53" evidence="4">
    <location>
        <begin position="24"/>
        <end position="71"/>
    </location>
</feature>
<evidence type="ECO:0000256" key="2">
    <source>
        <dbReference type="ARBA" id="ARBA00022729"/>
    </source>
</evidence>
<keyword evidence="7" id="KW-1185">Reference proteome</keyword>
<dbReference type="InterPro" id="IPR036852">
    <property type="entry name" value="Peptidase_S8/S53_dom_sf"/>
</dbReference>
<dbReference type="PROSITE" id="PS51892">
    <property type="entry name" value="SUBTILASE"/>
    <property type="match status" value="1"/>
</dbReference>
<dbReference type="EMBL" id="JBDFQZ010000002">
    <property type="protein sequence ID" value="KAK9748831.1"/>
    <property type="molecule type" value="Genomic_DNA"/>
</dbReference>
<evidence type="ECO:0000259" key="5">
    <source>
        <dbReference type="Pfam" id="PF17766"/>
    </source>
</evidence>
<dbReference type="Gene3D" id="2.60.40.2310">
    <property type="match status" value="1"/>
</dbReference>
<feature type="domain" description="Subtilisin-like protease fibronectin type-III" evidence="5">
    <location>
        <begin position="144"/>
        <end position="243"/>
    </location>
</feature>
<dbReference type="Proteomes" id="UP001443914">
    <property type="component" value="Unassembled WGS sequence"/>
</dbReference>
<evidence type="ECO:0000256" key="1">
    <source>
        <dbReference type="ARBA" id="ARBA00011073"/>
    </source>
</evidence>
<dbReference type="InterPro" id="IPR045051">
    <property type="entry name" value="SBT"/>
</dbReference>
<proteinExistence type="inferred from homology"/>
<comment type="caution">
    <text evidence="3">Lacks conserved residue(s) required for the propagation of feature annotation.</text>
</comment>
<comment type="similarity">
    <text evidence="1 3">Belongs to the peptidase S8 family.</text>
</comment>
<dbReference type="InterPro" id="IPR000209">
    <property type="entry name" value="Peptidase_S8/S53_dom"/>
</dbReference>
<keyword evidence="2" id="KW-0732">Signal</keyword>
<evidence type="ECO:0000259" key="4">
    <source>
        <dbReference type="Pfam" id="PF00082"/>
    </source>
</evidence>
<gene>
    <name evidence="6" type="ORF">RND81_02G083900</name>
</gene>
<evidence type="ECO:0008006" key="8">
    <source>
        <dbReference type="Google" id="ProtNLM"/>
    </source>
</evidence>
<evidence type="ECO:0000313" key="6">
    <source>
        <dbReference type="EMBL" id="KAK9748831.1"/>
    </source>
</evidence>